<reference evidence="2" key="4">
    <citation type="submission" date="2019-03" db="UniProtKB">
        <authorList>
            <consortium name="EnsemblPlants"/>
        </authorList>
    </citation>
    <scope>IDENTIFICATION</scope>
</reference>
<name>A0A452YUP0_AEGTS</name>
<evidence type="ECO:0000313" key="3">
    <source>
        <dbReference type="Proteomes" id="UP000015105"/>
    </source>
</evidence>
<dbReference type="EnsemblPlants" id="AET1Gv20539100.1">
    <property type="protein sequence ID" value="AET1Gv20539100.1"/>
    <property type="gene ID" value="AET1Gv20539100"/>
</dbReference>
<protein>
    <submittedName>
        <fullName evidence="2">Uncharacterized protein</fullName>
    </submittedName>
</protein>
<feature type="region of interest" description="Disordered" evidence="1">
    <location>
        <begin position="31"/>
        <end position="56"/>
    </location>
</feature>
<reference evidence="2" key="3">
    <citation type="journal article" date="2017" name="Nature">
        <title>Genome sequence of the progenitor of the wheat D genome Aegilops tauschii.</title>
        <authorList>
            <person name="Luo M.C."/>
            <person name="Gu Y.Q."/>
            <person name="Puiu D."/>
            <person name="Wang H."/>
            <person name="Twardziok S.O."/>
            <person name="Deal K.R."/>
            <person name="Huo N."/>
            <person name="Zhu T."/>
            <person name="Wang L."/>
            <person name="Wang Y."/>
            <person name="McGuire P.E."/>
            <person name="Liu S."/>
            <person name="Long H."/>
            <person name="Ramasamy R.K."/>
            <person name="Rodriguez J.C."/>
            <person name="Van S.L."/>
            <person name="Yuan L."/>
            <person name="Wang Z."/>
            <person name="Xia Z."/>
            <person name="Xiao L."/>
            <person name="Anderson O.D."/>
            <person name="Ouyang S."/>
            <person name="Liang Y."/>
            <person name="Zimin A.V."/>
            <person name="Pertea G."/>
            <person name="Qi P."/>
            <person name="Bennetzen J.L."/>
            <person name="Dai X."/>
            <person name="Dawson M.W."/>
            <person name="Muller H.G."/>
            <person name="Kugler K."/>
            <person name="Rivarola-Duarte L."/>
            <person name="Spannagl M."/>
            <person name="Mayer K.F.X."/>
            <person name="Lu F.H."/>
            <person name="Bevan M.W."/>
            <person name="Leroy P."/>
            <person name="Li P."/>
            <person name="You F.M."/>
            <person name="Sun Q."/>
            <person name="Liu Z."/>
            <person name="Lyons E."/>
            <person name="Wicker T."/>
            <person name="Salzberg S.L."/>
            <person name="Devos K.M."/>
            <person name="Dvorak J."/>
        </authorList>
    </citation>
    <scope>NUCLEOTIDE SEQUENCE [LARGE SCALE GENOMIC DNA]</scope>
    <source>
        <strain evidence="2">cv. AL8/78</strain>
    </source>
</reference>
<dbReference type="Gramene" id="AET1Gv20539100.1">
    <property type="protein sequence ID" value="AET1Gv20539100.1"/>
    <property type="gene ID" value="AET1Gv20539100"/>
</dbReference>
<reference evidence="3" key="2">
    <citation type="journal article" date="2017" name="Nat. Plants">
        <title>The Aegilops tauschii genome reveals multiple impacts of transposons.</title>
        <authorList>
            <person name="Zhao G."/>
            <person name="Zou C."/>
            <person name="Li K."/>
            <person name="Wang K."/>
            <person name="Li T."/>
            <person name="Gao L."/>
            <person name="Zhang X."/>
            <person name="Wang H."/>
            <person name="Yang Z."/>
            <person name="Liu X."/>
            <person name="Jiang W."/>
            <person name="Mao L."/>
            <person name="Kong X."/>
            <person name="Jiao Y."/>
            <person name="Jia J."/>
        </authorList>
    </citation>
    <scope>NUCLEOTIDE SEQUENCE [LARGE SCALE GENOMIC DNA]</scope>
    <source>
        <strain evidence="3">cv. AL8/78</strain>
    </source>
</reference>
<evidence type="ECO:0000256" key="1">
    <source>
        <dbReference type="SAM" id="MobiDB-lite"/>
    </source>
</evidence>
<reference evidence="2" key="5">
    <citation type="journal article" date="2021" name="G3 (Bethesda)">
        <title>Aegilops tauschii genome assembly Aet v5.0 features greater sequence contiguity and improved annotation.</title>
        <authorList>
            <person name="Wang L."/>
            <person name="Zhu T."/>
            <person name="Rodriguez J.C."/>
            <person name="Deal K.R."/>
            <person name="Dubcovsky J."/>
            <person name="McGuire P.E."/>
            <person name="Lux T."/>
            <person name="Spannagl M."/>
            <person name="Mayer K.F.X."/>
            <person name="Baldrich P."/>
            <person name="Meyers B.C."/>
            <person name="Huo N."/>
            <person name="Gu Y.Q."/>
            <person name="Zhou H."/>
            <person name="Devos K.M."/>
            <person name="Bennetzen J.L."/>
            <person name="Unver T."/>
            <person name="Budak H."/>
            <person name="Gulick P.J."/>
            <person name="Galiba G."/>
            <person name="Kalapos B."/>
            <person name="Nelson D.R."/>
            <person name="Li P."/>
            <person name="You F.M."/>
            <person name="Luo M.C."/>
            <person name="Dvorak J."/>
        </authorList>
    </citation>
    <scope>NUCLEOTIDE SEQUENCE [LARGE SCALE GENOMIC DNA]</scope>
    <source>
        <strain evidence="2">cv. AL8/78</strain>
    </source>
</reference>
<evidence type="ECO:0000313" key="2">
    <source>
        <dbReference type="EnsemblPlants" id="AET1Gv20539100.1"/>
    </source>
</evidence>
<dbReference type="Proteomes" id="UP000015105">
    <property type="component" value="Chromosome 1D"/>
</dbReference>
<organism evidence="2 3">
    <name type="scientific">Aegilops tauschii subsp. strangulata</name>
    <name type="common">Goatgrass</name>
    <dbReference type="NCBI Taxonomy" id="200361"/>
    <lineage>
        <taxon>Eukaryota</taxon>
        <taxon>Viridiplantae</taxon>
        <taxon>Streptophyta</taxon>
        <taxon>Embryophyta</taxon>
        <taxon>Tracheophyta</taxon>
        <taxon>Spermatophyta</taxon>
        <taxon>Magnoliopsida</taxon>
        <taxon>Liliopsida</taxon>
        <taxon>Poales</taxon>
        <taxon>Poaceae</taxon>
        <taxon>BOP clade</taxon>
        <taxon>Pooideae</taxon>
        <taxon>Triticodae</taxon>
        <taxon>Triticeae</taxon>
        <taxon>Triticinae</taxon>
        <taxon>Aegilops</taxon>
    </lineage>
</organism>
<accession>A0A452YUP0</accession>
<sequence length="56" mass="6227">VRSHTSAPSLPPSYSPPLYCIATTLTLHHQRPVQQIQEPHRARLPEGHRSAGHVGR</sequence>
<dbReference type="AlphaFoldDB" id="A0A452YUP0"/>
<feature type="compositionally biased region" description="Basic and acidic residues" evidence="1">
    <location>
        <begin position="38"/>
        <end position="49"/>
    </location>
</feature>
<reference evidence="3" key="1">
    <citation type="journal article" date="2014" name="Science">
        <title>Ancient hybridizations among the ancestral genomes of bread wheat.</title>
        <authorList>
            <consortium name="International Wheat Genome Sequencing Consortium,"/>
            <person name="Marcussen T."/>
            <person name="Sandve S.R."/>
            <person name="Heier L."/>
            <person name="Spannagl M."/>
            <person name="Pfeifer M."/>
            <person name="Jakobsen K.S."/>
            <person name="Wulff B.B."/>
            <person name="Steuernagel B."/>
            <person name="Mayer K.F."/>
            <person name="Olsen O.A."/>
        </authorList>
    </citation>
    <scope>NUCLEOTIDE SEQUENCE [LARGE SCALE GENOMIC DNA]</scope>
    <source>
        <strain evidence="3">cv. AL8/78</strain>
    </source>
</reference>
<keyword evidence="3" id="KW-1185">Reference proteome</keyword>
<proteinExistence type="predicted"/>